<dbReference type="Proteomes" id="UP000325081">
    <property type="component" value="Unassembled WGS sequence"/>
</dbReference>
<gene>
    <name evidence="1" type="ORF">STAS_21349</name>
</gene>
<comment type="caution">
    <text evidence="1">The sequence shown here is derived from an EMBL/GenBank/DDBJ whole genome shotgun (WGS) entry which is preliminary data.</text>
</comment>
<sequence length="140" mass="15950">MVWTLDLKAKVSSMQALKRQQWMVAHMAVALGSIIQGISEAQESSAELKRLRAMHGHLRRTPESVGRATFGESVVLTVDKDRLEENVKDVKVRHACQIVEMMHESEVMKKNHTTVSHLNMMLANVRHELEEERAVFHAVQ</sequence>
<proteinExistence type="predicted"/>
<protein>
    <submittedName>
        <fullName evidence="1">Regulator of Vps4 activity in the MVB pathway protein</fullName>
    </submittedName>
</protein>
<organism evidence="1 2">
    <name type="scientific">Striga asiatica</name>
    <name type="common">Asiatic witchweed</name>
    <name type="synonym">Buchnera asiatica</name>
    <dbReference type="NCBI Taxonomy" id="4170"/>
    <lineage>
        <taxon>Eukaryota</taxon>
        <taxon>Viridiplantae</taxon>
        <taxon>Streptophyta</taxon>
        <taxon>Embryophyta</taxon>
        <taxon>Tracheophyta</taxon>
        <taxon>Spermatophyta</taxon>
        <taxon>Magnoliopsida</taxon>
        <taxon>eudicotyledons</taxon>
        <taxon>Gunneridae</taxon>
        <taxon>Pentapetalae</taxon>
        <taxon>asterids</taxon>
        <taxon>lamiids</taxon>
        <taxon>Lamiales</taxon>
        <taxon>Orobanchaceae</taxon>
        <taxon>Buchnereae</taxon>
        <taxon>Striga</taxon>
    </lineage>
</organism>
<reference evidence="2" key="1">
    <citation type="journal article" date="2019" name="Curr. Biol.">
        <title>Genome Sequence of Striga asiatica Provides Insight into the Evolution of Plant Parasitism.</title>
        <authorList>
            <person name="Yoshida S."/>
            <person name="Kim S."/>
            <person name="Wafula E.K."/>
            <person name="Tanskanen J."/>
            <person name="Kim Y.M."/>
            <person name="Honaas L."/>
            <person name="Yang Z."/>
            <person name="Spallek T."/>
            <person name="Conn C.E."/>
            <person name="Ichihashi Y."/>
            <person name="Cheong K."/>
            <person name="Cui S."/>
            <person name="Der J.P."/>
            <person name="Gundlach H."/>
            <person name="Jiao Y."/>
            <person name="Hori C."/>
            <person name="Ishida J.K."/>
            <person name="Kasahara H."/>
            <person name="Kiba T."/>
            <person name="Kim M.S."/>
            <person name="Koo N."/>
            <person name="Laohavisit A."/>
            <person name="Lee Y.H."/>
            <person name="Lumba S."/>
            <person name="McCourt P."/>
            <person name="Mortimer J.C."/>
            <person name="Mutuku J.M."/>
            <person name="Nomura T."/>
            <person name="Sasaki-Sekimoto Y."/>
            <person name="Seto Y."/>
            <person name="Wang Y."/>
            <person name="Wakatake T."/>
            <person name="Sakakibara H."/>
            <person name="Demura T."/>
            <person name="Yamaguchi S."/>
            <person name="Yoneyama K."/>
            <person name="Manabe R.I."/>
            <person name="Nelson D.C."/>
            <person name="Schulman A.H."/>
            <person name="Timko M.P."/>
            <person name="dePamphilis C.W."/>
            <person name="Choi D."/>
            <person name="Shirasu K."/>
        </authorList>
    </citation>
    <scope>NUCLEOTIDE SEQUENCE [LARGE SCALE GENOMIC DNA]</scope>
    <source>
        <strain evidence="2">cv. UVA1</strain>
    </source>
</reference>
<dbReference type="EMBL" id="BKCP01006959">
    <property type="protein sequence ID" value="GER44448.1"/>
    <property type="molecule type" value="Genomic_DNA"/>
</dbReference>
<keyword evidence="2" id="KW-1185">Reference proteome</keyword>
<evidence type="ECO:0000313" key="2">
    <source>
        <dbReference type="Proteomes" id="UP000325081"/>
    </source>
</evidence>
<dbReference type="AlphaFoldDB" id="A0A5A7QHM8"/>
<accession>A0A5A7QHM8</accession>
<evidence type="ECO:0000313" key="1">
    <source>
        <dbReference type="EMBL" id="GER44448.1"/>
    </source>
</evidence>
<name>A0A5A7QHM8_STRAF</name>